<evidence type="ECO:0000313" key="3">
    <source>
        <dbReference type="RefSeq" id="XP_046587712.1"/>
    </source>
</evidence>
<accession>A0ABM3FI63</accession>
<sequence length="264" mass="29672">MEDFEDNNEEDQACWNVTQDDSYTVLTGKYESMNPDCLEDEDDEQNDFLEKYLLSMSPIIEKNTEVRGEKGKKGTLRTMPRRLHDVSVKCSDSTEEIVGTPSEVALRLSDAIQHYLPRRKTKIEKEVSKEAAVCLDEEFGKDEESAVNNCPDEEPPCPPEPPGCPGTYDRIRKMNVPCAAAPTIREIALGRKVRRPRGVVPTEESFEQSYSAQPIDKVKPSSDKDGCCCAKKKKREGHKSPPPPPKSCCTTRPTRSNKNVTFTL</sequence>
<protein>
    <submittedName>
        <fullName evidence="3">Uncharacterized protein LOC107218103</fullName>
    </submittedName>
</protein>
<reference evidence="3" key="1">
    <citation type="submission" date="2025-08" db="UniProtKB">
        <authorList>
            <consortium name="RefSeq"/>
        </authorList>
    </citation>
    <scope>IDENTIFICATION</scope>
    <source>
        <tissue evidence="3">Thorax and Abdomen</tissue>
    </source>
</reference>
<gene>
    <name evidence="3" type="primary">LOC107218103</name>
</gene>
<evidence type="ECO:0000313" key="2">
    <source>
        <dbReference type="Proteomes" id="UP000829291"/>
    </source>
</evidence>
<feature type="compositionally biased region" description="Basic and acidic residues" evidence="1">
    <location>
        <begin position="216"/>
        <end position="226"/>
    </location>
</feature>
<organism evidence="2 3">
    <name type="scientific">Neodiprion lecontei</name>
    <name type="common">Redheaded pine sawfly</name>
    <dbReference type="NCBI Taxonomy" id="441921"/>
    <lineage>
        <taxon>Eukaryota</taxon>
        <taxon>Metazoa</taxon>
        <taxon>Ecdysozoa</taxon>
        <taxon>Arthropoda</taxon>
        <taxon>Hexapoda</taxon>
        <taxon>Insecta</taxon>
        <taxon>Pterygota</taxon>
        <taxon>Neoptera</taxon>
        <taxon>Endopterygota</taxon>
        <taxon>Hymenoptera</taxon>
        <taxon>Tenthredinoidea</taxon>
        <taxon>Diprionidae</taxon>
        <taxon>Diprioninae</taxon>
        <taxon>Neodiprion</taxon>
    </lineage>
</organism>
<feature type="region of interest" description="Disordered" evidence="1">
    <location>
        <begin position="197"/>
        <end position="264"/>
    </location>
</feature>
<name>A0ABM3FI63_NEOLC</name>
<dbReference type="Proteomes" id="UP000829291">
    <property type="component" value="Chromosome 2"/>
</dbReference>
<dbReference type="RefSeq" id="XP_046587712.1">
    <property type="nucleotide sequence ID" value="XM_046731756.1"/>
</dbReference>
<proteinExistence type="predicted"/>
<dbReference type="GeneID" id="107218103"/>
<keyword evidence="2" id="KW-1185">Reference proteome</keyword>
<evidence type="ECO:0000256" key="1">
    <source>
        <dbReference type="SAM" id="MobiDB-lite"/>
    </source>
</evidence>